<dbReference type="GO" id="GO:0009279">
    <property type="term" value="C:cell outer membrane"/>
    <property type="evidence" value="ECO:0007669"/>
    <property type="project" value="TreeGrafter"/>
</dbReference>
<feature type="DNA-binding region" description="OmpR/PhoB-type" evidence="5">
    <location>
        <begin position="1"/>
        <end position="87"/>
    </location>
</feature>
<dbReference type="CDD" id="cd00383">
    <property type="entry name" value="trans_reg_C"/>
    <property type="match status" value="1"/>
</dbReference>
<dbReference type="PANTHER" id="PTHR44858:SF1">
    <property type="entry name" value="UDP-N-ACETYLGLUCOSAMINE--PEPTIDE N-ACETYLGLUCOSAMINYLTRANSFERASE SPINDLY-RELATED"/>
    <property type="match status" value="1"/>
</dbReference>
<evidence type="ECO:0000313" key="7">
    <source>
        <dbReference type="EMBL" id="GEP56861.1"/>
    </source>
</evidence>
<dbReference type="SUPFAM" id="SSF46894">
    <property type="entry name" value="C-terminal effector domain of the bipartite response regulators"/>
    <property type="match status" value="1"/>
</dbReference>
<dbReference type="Pfam" id="PF00486">
    <property type="entry name" value="Trans_reg_C"/>
    <property type="match status" value="1"/>
</dbReference>
<dbReference type="GO" id="GO:0000160">
    <property type="term" value="P:phosphorelay signal transduction system"/>
    <property type="evidence" value="ECO:0007669"/>
    <property type="project" value="InterPro"/>
</dbReference>
<evidence type="ECO:0000256" key="3">
    <source>
        <dbReference type="ARBA" id="ARBA00023125"/>
    </source>
</evidence>
<dbReference type="Gene3D" id="1.25.40.10">
    <property type="entry name" value="Tetratricopeptide repeat domain"/>
    <property type="match status" value="2"/>
</dbReference>
<dbReference type="SUPFAM" id="SSF48452">
    <property type="entry name" value="TPR-like"/>
    <property type="match status" value="1"/>
</dbReference>
<keyword evidence="1" id="KW-0677">Repeat</keyword>
<dbReference type="PROSITE" id="PS51755">
    <property type="entry name" value="OMPR_PHOB"/>
    <property type="match status" value="1"/>
</dbReference>
<reference evidence="7 8" key="1">
    <citation type="submission" date="2019-07" db="EMBL/GenBank/DDBJ databases">
        <title>Whole genome shotgun sequence of Reyranella soli NBRC 108950.</title>
        <authorList>
            <person name="Hosoyama A."/>
            <person name="Uohara A."/>
            <person name="Ohji S."/>
            <person name="Ichikawa N."/>
        </authorList>
    </citation>
    <scope>NUCLEOTIDE SEQUENCE [LARGE SCALE GENOMIC DNA]</scope>
    <source>
        <strain evidence="7 8">NBRC 108950</strain>
    </source>
</reference>
<name>A0A512ND31_9HYPH</name>
<proteinExistence type="predicted"/>
<protein>
    <submittedName>
        <fullName evidence="7">Membrane protein</fullName>
    </submittedName>
</protein>
<organism evidence="7 8">
    <name type="scientific">Reyranella soli</name>
    <dbReference type="NCBI Taxonomy" id="1230389"/>
    <lineage>
        <taxon>Bacteria</taxon>
        <taxon>Pseudomonadati</taxon>
        <taxon>Pseudomonadota</taxon>
        <taxon>Alphaproteobacteria</taxon>
        <taxon>Hyphomicrobiales</taxon>
        <taxon>Reyranellaceae</taxon>
        <taxon>Reyranella</taxon>
    </lineage>
</organism>
<dbReference type="EMBL" id="BKAJ01000071">
    <property type="protein sequence ID" value="GEP56861.1"/>
    <property type="molecule type" value="Genomic_DNA"/>
</dbReference>
<dbReference type="InterPro" id="IPR011990">
    <property type="entry name" value="TPR-like_helical_dom_sf"/>
</dbReference>
<evidence type="ECO:0000259" key="6">
    <source>
        <dbReference type="PROSITE" id="PS51755"/>
    </source>
</evidence>
<dbReference type="PROSITE" id="PS50005">
    <property type="entry name" value="TPR"/>
    <property type="match status" value="1"/>
</dbReference>
<dbReference type="Proteomes" id="UP000321058">
    <property type="component" value="Unassembled WGS sequence"/>
</dbReference>
<dbReference type="Gene3D" id="1.10.10.10">
    <property type="entry name" value="Winged helix-like DNA-binding domain superfamily/Winged helix DNA-binding domain"/>
    <property type="match status" value="1"/>
</dbReference>
<dbReference type="PANTHER" id="PTHR44858">
    <property type="entry name" value="TETRATRICOPEPTIDE REPEAT PROTEIN 6"/>
    <property type="match status" value="1"/>
</dbReference>
<feature type="domain" description="OmpR/PhoB-type" evidence="6">
    <location>
        <begin position="1"/>
        <end position="87"/>
    </location>
</feature>
<sequence>MDRRELHRGEEQVAIEPQVFDLLAHLIRHRDRVVSKDDLLATIWKGRAVSESALFNRINAARKAIGDAGDRQRLIRTLPRKGLRFVGEVREEGAPSPPPSELSLPDRPSIAVLPFADMSGDAGQEHFADGISEDLITGLARIRWLFVIARNSTFAYKRRAVDAKQVSRELGVRYILEGSVRRAGNRLRITAQLADATTGRHLWADRYERQVGDVFAVQDDITRSVAAAIEPRLLAAEGIRALARSPQHLGAWELVAQAQTHFWRMSRADHQAAIEPLRQAIASHPDYAPAHGRLGFCLVFAAHMGWIGADQGLLAGRDHAIRAIALDDCDPWGHIALGYWAMMERRTEESIAAFRQAVTLNPNSAVAHSHLSRGYAFAGRDREAIEHGNEAIRLSPLDPEMALFLGAIAVAHYTAGRYEQAAHFTTEALRLRPGFQGAQRLRCASLARSGRVGEARAFLADVRREQPLLSLDWVRGNVPYQTRELMDQFVEGLRRAGLR</sequence>
<keyword evidence="3 5" id="KW-0238">DNA-binding</keyword>
<keyword evidence="8" id="KW-1185">Reference proteome</keyword>
<dbReference type="Gene3D" id="3.40.50.10610">
    <property type="entry name" value="ABC-type transport auxiliary lipoprotein component"/>
    <property type="match status" value="1"/>
</dbReference>
<gene>
    <name evidence="7" type="ORF">RSO01_40270</name>
</gene>
<comment type="caution">
    <text evidence="7">The sequence shown here is derived from an EMBL/GenBank/DDBJ whole genome shotgun (WGS) entry which is preliminary data.</text>
</comment>
<evidence type="ECO:0000256" key="2">
    <source>
        <dbReference type="ARBA" id="ARBA00022803"/>
    </source>
</evidence>
<dbReference type="InterPro" id="IPR001867">
    <property type="entry name" value="OmpR/PhoB-type_DNA-bd"/>
</dbReference>
<evidence type="ECO:0000313" key="8">
    <source>
        <dbReference type="Proteomes" id="UP000321058"/>
    </source>
</evidence>
<feature type="repeat" description="TPR" evidence="4">
    <location>
        <begin position="331"/>
        <end position="364"/>
    </location>
</feature>
<dbReference type="InterPro" id="IPR050498">
    <property type="entry name" value="Ycf3"/>
</dbReference>
<dbReference type="SMART" id="SM00028">
    <property type="entry name" value="TPR"/>
    <property type="match status" value="3"/>
</dbReference>
<keyword evidence="2 4" id="KW-0802">TPR repeat</keyword>
<dbReference type="InterPro" id="IPR019734">
    <property type="entry name" value="TPR_rpt"/>
</dbReference>
<evidence type="ECO:0000256" key="1">
    <source>
        <dbReference type="ARBA" id="ARBA00022737"/>
    </source>
</evidence>
<evidence type="ECO:0000256" key="5">
    <source>
        <dbReference type="PROSITE-ProRule" id="PRU01091"/>
    </source>
</evidence>
<dbReference type="SMART" id="SM00862">
    <property type="entry name" value="Trans_reg_C"/>
    <property type="match status" value="1"/>
</dbReference>
<dbReference type="AlphaFoldDB" id="A0A512ND31"/>
<dbReference type="InterPro" id="IPR036388">
    <property type="entry name" value="WH-like_DNA-bd_sf"/>
</dbReference>
<dbReference type="GO" id="GO:0003677">
    <property type="term" value="F:DNA binding"/>
    <property type="evidence" value="ECO:0007669"/>
    <property type="project" value="UniProtKB-UniRule"/>
</dbReference>
<dbReference type="GO" id="GO:0046813">
    <property type="term" value="P:receptor-mediated virion attachment to host cell"/>
    <property type="evidence" value="ECO:0007669"/>
    <property type="project" value="TreeGrafter"/>
</dbReference>
<dbReference type="GO" id="GO:0006355">
    <property type="term" value="P:regulation of DNA-templated transcription"/>
    <property type="evidence" value="ECO:0007669"/>
    <property type="project" value="InterPro"/>
</dbReference>
<evidence type="ECO:0000256" key="4">
    <source>
        <dbReference type="PROSITE-ProRule" id="PRU00339"/>
    </source>
</evidence>
<dbReference type="InterPro" id="IPR016032">
    <property type="entry name" value="Sig_transdc_resp-reg_C-effctor"/>
</dbReference>
<accession>A0A512ND31</accession>